<dbReference type="GO" id="GO:0140359">
    <property type="term" value="F:ABC-type transporter activity"/>
    <property type="evidence" value="ECO:0007669"/>
    <property type="project" value="InterPro"/>
</dbReference>
<evidence type="ECO:0000256" key="5">
    <source>
        <dbReference type="ARBA" id="ARBA00023136"/>
    </source>
</evidence>
<evidence type="ECO:0000256" key="6">
    <source>
        <dbReference type="SAM" id="Phobius"/>
    </source>
</evidence>
<dbReference type="Proteomes" id="UP000717515">
    <property type="component" value="Unassembled WGS sequence"/>
</dbReference>
<comment type="subcellular location">
    <subcellularLocation>
        <location evidence="1">Membrane</location>
        <topology evidence="1">Multi-pass membrane protein</topology>
    </subcellularLocation>
</comment>
<keyword evidence="5 6" id="KW-0472">Membrane</keyword>
<proteinExistence type="predicted"/>
<feature type="non-terminal residue" evidence="8">
    <location>
        <position position="1"/>
    </location>
</feature>
<protein>
    <recommendedName>
        <fullName evidence="7">ABC-2 type transporter transmembrane domain-containing protein</fullName>
    </recommendedName>
</protein>
<evidence type="ECO:0000313" key="8">
    <source>
        <dbReference type="EMBL" id="KAG9319061.1"/>
    </source>
</evidence>
<name>A0A9P7ZY83_MORAP</name>
<dbReference type="InterPro" id="IPR050352">
    <property type="entry name" value="ABCG_transporters"/>
</dbReference>
<organism evidence="8 9">
    <name type="scientific">Mortierella alpina</name>
    <name type="common">Oleaginous fungus</name>
    <name type="synonym">Mortierella renispora</name>
    <dbReference type="NCBI Taxonomy" id="64518"/>
    <lineage>
        <taxon>Eukaryota</taxon>
        <taxon>Fungi</taxon>
        <taxon>Fungi incertae sedis</taxon>
        <taxon>Mucoromycota</taxon>
        <taxon>Mortierellomycotina</taxon>
        <taxon>Mortierellomycetes</taxon>
        <taxon>Mortierellales</taxon>
        <taxon>Mortierellaceae</taxon>
        <taxon>Mortierella</taxon>
    </lineage>
</organism>
<evidence type="ECO:0000313" key="9">
    <source>
        <dbReference type="Proteomes" id="UP000717515"/>
    </source>
</evidence>
<keyword evidence="4 6" id="KW-1133">Transmembrane helix</keyword>
<feature type="transmembrane region" description="Helical" evidence="6">
    <location>
        <begin position="92"/>
        <end position="116"/>
    </location>
</feature>
<gene>
    <name evidence="8" type="ORF">KVV02_005374</name>
</gene>
<keyword evidence="2" id="KW-0813">Transport</keyword>
<evidence type="ECO:0000256" key="3">
    <source>
        <dbReference type="ARBA" id="ARBA00022692"/>
    </source>
</evidence>
<feature type="transmembrane region" description="Helical" evidence="6">
    <location>
        <begin position="18"/>
        <end position="39"/>
    </location>
</feature>
<evidence type="ECO:0000256" key="1">
    <source>
        <dbReference type="ARBA" id="ARBA00004141"/>
    </source>
</evidence>
<evidence type="ECO:0000256" key="2">
    <source>
        <dbReference type="ARBA" id="ARBA00022448"/>
    </source>
</evidence>
<feature type="domain" description="ABC-2 type transporter transmembrane" evidence="7">
    <location>
        <begin position="2"/>
        <end position="206"/>
    </location>
</feature>
<reference evidence="8" key="1">
    <citation type="submission" date="2021-07" db="EMBL/GenBank/DDBJ databases">
        <title>Draft genome of Mortierella alpina, strain LL118, isolated from an aspen leaf litter sample.</title>
        <authorList>
            <person name="Yang S."/>
            <person name="Vinatzer B.A."/>
        </authorList>
    </citation>
    <scope>NUCLEOTIDE SEQUENCE</scope>
    <source>
        <strain evidence="8">LL118</strain>
    </source>
</reference>
<dbReference type="GO" id="GO:0016020">
    <property type="term" value="C:membrane"/>
    <property type="evidence" value="ECO:0007669"/>
    <property type="project" value="UniProtKB-SubCell"/>
</dbReference>
<dbReference type="Pfam" id="PF01061">
    <property type="entry name" value="ABC2_membrane"/>
    <property type="match status" value="1"/>
</dbReference>
<dbReference type="InterPro" id="IPR013525">
    <property type="entry name" value="ABC2_TM"/>
</dbReference>
<dbReference type="AlphaFoldDB" id="A0A9P7ZY83"/>
<evidence type="ECO:0000259" key="7">
    <source>
        <dbReference type="Pfam" id="PF01061"/>
    </source>
</evidence>
<dbReference type="PANTHER" id="PTHR48041:SF91">
    <property type="entry name" value="ABC TRANSPORTER G FAMILY MEMBER 28"/>
    <property type="match status" value="1"/>
</dbReference>
<comment type="caution">
    <text evidence="8">The sequence shown here is derived from an EMBL/GenBank/DDBJ whole genome shotgun (WGS) entry which is preliminary data.</text>
</comment>
<sequence length="279" mass="31711">LILTRRNFTDTFRQPGRYIYRIVGPFVIIAFISLIYWRFEWDSLSVYKRLGFFQQTALGALPGALVALDLYPRQREVAFREISNGSYSASAFFVSYILNELPLTLFTAVISMVMVFCITGLQLTWVSAVASPVISIGHITLGETMALTFSTLMPYSSLALIASASVVMWLSFIAGIMTPSLPWFLHYVNYANPFRYSFRVMVQNELHGLQIKCIDSEIQKGLCLFSNGDQVLQYLKMADQRTGRDLLMFLVLCVLYRMIAWAVIVIRVRLYGHKQSADA</sequence>
<feature type="transmembrane region" description="Helical" evidence="6">
    <location>
        <begin position="246"/>
        <end position="266"/>
    </location>
</feature>
<accession>A0A9P7ZY83</accession>
<evidence type="ECO:0000256" key="4">
    <source>
        <dbReference type="ARBA" id="ARBA00022989"/>
    </source>
</evidence>
<dbReference type="PANTHER" id="PTHR48041">
    <property type="entry name" value="ABC TRANSPORTER G FAMILY MEMBER 28"/>
    <property type="match status" value="1"/>
</dbReference>
<dbReference type="EMBL" id="JAIFTL010000756">
    <property type="protein sequence ID" value="KAG9319061.1"/>
    <property type="molecule type" value="Genomic_DNA"/>
</dbReference>
<keyword evidence="3 6" id="KW-0812">Transmembrane</keyword>
<feature type="transmembrane region" description="Helical" evidence="6">
    <location>
        <begin position="122"/>
        <end position="141"/>
    </location>
</feature>